<dbReference type="InterPro" id="IPR036397">
    <property type="entry name" value="RNaseH_sf"/>
</dbReference>
<gene>
    <name evidence="1" type="ORF">AVEN_141603_1</name>
</gene>
<accession>A0A4Y2INE9</accession>
<dbReference type="EMBL" id="BGPR01002757">
    <property type="protein sequence ID" value="GBM78506.1"/>
    <property type="molecule type" value="Genomic_DNA"/>
</dbReference>
<organism evidence="1 2">
    <name type="scientific">Araneus ventricosus</name>
    <name type="common">Orbweaver spider</name>
    <name type="synonym">Epeira ventricosa</name>
    <dbReference type="NCBI Taxonomy" id="182803"/>
    <lineage>
        <taxon>Eukaryota</taxon>
        <taxon>Metazoa</taxon>
        <taxon>Ecdysozoa</taxon>
        <taxon>Arthropoda</taxon>
        <taxon>Chelicerata</taxon>
        <taxon>Arachnida</taxon>
        <taxon>Araneae</taxon>
        <taxon>Araneomorphae</taxon>
        <taxon>Entelegynae</taxon>
        <taxon>Araneoidea</taxon>
        <taxon>Araneidae</taxon>
        <taxon>Araneus</taxon>
    </lineage>
</organism>
<evidence type="ECO:0000313" key="2">
    <source>
        <dbReference type="Proteomes" id="UP000499080"/>
    </source>
</evidence>
<dbReference type="Gene3D" id="3.30.420.10">
    <property type="entry name" value="Ribonuclease H-like superfamily/Ribonuclease H"/>
    <property type="match status" value="1"/>
</dbReference>
<name>A0A4Y2INE9_ARAVE</name>
<evidence type="ECO:0000313" key="1">
    <source>
        <dbReference type="EMBL" id="GBM78506.1"/>
    </source>
</evidence>
<protein>
    <recommendedName>
        <fullName evidence="3">Tc1-like transposase DDE domain-containing protein</fullName>
    </recommendedName>
</protein>
<reference evidence="1 2" key="1">
    <citation type="journal article" date="2019" name="Sci. Rep.">
        <title>Orb-weaving spider Araneus ventricosus genome elucidates the spidroin gene catalogue.</title>
        <authorList>
            <person name="Kono N."/>
            <person name="Nakamura H."/>
            <person name="Ohtoshi R."/>
            <person name="Moran D.A.P."/>
            <person name="Shinohara A."/>
            <person name="Yoshida Y."/>
            <person name="Fujiwara M."/>
            <person name="Mori M."/>
            <person name="Tomita M."/>
            <person name="Arakawa K."/>
        </authorList>
    </citation>
    <scope>NUCLEOTIDE SEQUENCE [LARGE SCALE GENOMIC DNA]</scope>
</reference>
<sequence length="124" mass="14421">MKYLDILNKNLKQSAQKLSLRSNSIFQQDNDLKYTAEIVKLWLLYNCKMQSPTPPQSPDLKGIENLWYEFETSVQKHNIRNKEYLKTATRRMGKITPEITQTLVHSAPCRLEAVLKAKGYAAKY</sequence>
<proteinExistence type="predicted"/>
<evidence type="ECO:0008006" key="3">
    <source>
        <dbReference type="Google" id="ProtNLM"/>
    </source>
</evidence>
<dbReference type="GO" id="GO:0003676">
    <property type="term" value="F:nucleic acid binding"/>
    <property type="evidence" value="ECO:0007669"/>
    <property type="project" value="InterPro"/>
</dbReference>
<dbReference type="Proteomes" id="UP000499080">
    <property type="component" value="Unassembled WGS sequence"/>
</dbReference>
<dbReference type="AlphaFoldDB" id="A0A4Y2INE9"/>
<dbReference type="OrthoDB" id="4843387at2759"/>
<keyword evidence="2" id="KW-1185">Reference proteome</keyword>
<comment type="caution">
    <text evidence="1">The sequence shown here is derived from an EMBL/GenBank/DDBJ whole genome shotgun (WGS) entry which is preliminary data.</text>
</comment>